<keyword evidence="14" id="KW-1185">Reference proteome</keyword>
<evidence type="ECO:0000256" key="11">
    <source>
        <dbReference type="NCBIfam" id="TIGR02067"/>
    </source>
</evidence>
<dbReference type="InterPro" id="IPR011809">
    <property type="entry name" value="His_9_proposed"/>
</dbReference>
<dbReference type="Gene3D" id="3.30.540.10">
    <property type="entry name" value="Fructose-1,6-Bisphosphatase, subunit A, domain 1"/>
    <property type="match status" value="1"/>
</dbReference>
<evidence type="ECO:0000256" key="7">
    <source>
        <dbReference type="ARBA" id="ARBA00022801"/>
    </source>
</evidence>
<evidence type="ECO:0000256" key="9">
    <source>
        <dbReference type="ARBA" id="ARBA00023102"/>
    </source>
</evidence>
<evidence type="ECO:0000256" key="5">
    <source>
        <dbReference type="ARBA" id="ARBA00022605"/>
    </source>
</evidence>
<proteinExistence type="inferred from homology"/>
<comment type="cofactor">
    <cofactor evidence="1 12">
        <name>Mg(2+)</name>
        <dbReference type="ChEBI" id="CHEBI:18420"/>
    </cofactor>
</comment>
<reference evidence="13 14" key="1">
    <citation type="submission" date="2018-07" db="EMBL/GenBank/DDBJ databases">
        <title>Genomic Encyclopedia of Type Strains, Phase III (KMG-III): the genomes of soil and plant-associated and newly described type strains.</title>
        <authorList>
            <person name="Whitman W."/>
        </authorList>
    </citation>
    <scope>NUCLEOTIDE SEQUENCE [LARGE SCALE GENOMIC DNA]</scope>
    <source>
        <strain evidence="13 14">CECT 8488</strain>
    </source>
</reference>
<keyword evidence="7" id="KW-0378">Hydrolase</keyword>
<dbReference type="Proteomes" id="UP000256845">
    <property type="component" value="Unassembled WGS sequence"/>
</dbReference>
<dbReference type="SUPFAM" id="SSF56655">
    <property type="entry name" value="Carbohydrate phosphatase"/>
    <property type="match status" value="1"/>
</dbReference>
<dbReference type="GO" id="GO:0000105">
    <property type="term" value="P:L-histidine biosynthetic process"/>
    <property type="evidence" value="ECO:0007669"/>
    <property type="project" value="UniProtKB-UniRule"/>
</dbReference>
<keyword evidence="8 12" id="KW-0460">Magnesium</keyword>
<accession>A0A3D9HY06</accession>
<comment type="caution">
    <text evidence="13">The sequence shown here is derived from an EMBL/GenBank/DDBJ whole genome shotgun (WGS) entry which is preliminary data.</text>
</comment>
<name>A0A3D9HY06_9PROT</name>
<evidence type="ECO:0000256" key="2">
    <source>
        <dbReference type="ARBA" id="ARBA00004970"/>
    </source>
</evidence>
<comment type="catalytic activity">
    <reaction evidence="10">
        <text>L-histidinol phosphate + H2O = L-histidinol + phosphate</text>
        <dbReference type="Rhea" id="RHEA:14465"/>
        <dbReference type="ChEBI" id="CHEBI:15377"/>
        <dbReference type="ChEBI" id="CHEBI:43474"/>
        <dbReference type="ChEBI" id="CHEBI:57699"/>
        <dbReference type="ChEBI" id="CHEBI:57980"/>
        <dbReference type="EC" id="3.1.3.15"/>
    </reaction>
</comment>
<dbReference type="InterPro" id="IPR051090">
    <property type="entry name" value="Inositol_monoP_superfamily"/>
</dbReference>
<evidence type="ECO:0000256" key="6">
    <source>
        <dbReference type="ARBA" id="ARBA00022723"/>
    </source>
</evidence>
<evidence type="ECO:0000256" key="8">
    <source>
        <dbReference type="ARBA" id="ARBA00022842"/>
    </source>
</evidence>
<dbReference type="EC" id="3.1.3.15" evidence="4 11"/>
<dbReference type="PANTHER" id="PTHR43200:SF6">
    <property type="entry name" value="3'(2'),5'-BISPHOSPHATE NUCLEOTIDASE"/>
    <property type="match status" value="1"/>
</dbReference>
<protein>
    <recommendedName>
        <fullName evidence="4 11">Histidinol-phosphatase</fullName>
        <ecNumber evidence="4 11">3.1.3.15</ecNumber>
    </recommendedName>
</protein>
<dbReference type="CDD" id="cd01641">
    <property type="entry name" value="Bacterial_IMPase_like_1"/>
    <property type="match status" value="1"/>
</dbReference>
<feature type="binding site" evidence="12">
    <location>
        <position position="87"/>
    </location>
    <ligand>
        <name>Mg(2+)</name>
        <dbReference type="ChEBI" id="CHEBI:18420"/>
        <label>1</label>
        <note>catalytic</note>
    </ligand>
</feature>
<dbReference type="PANTHER" id="PTHR43200">
    <property type="entry name" value="PHOSPHATASE"/>
    <property type="match status" value="1"/>
</dbReference>
<keyword evidence="9" id="KW-0368">Histidine biosynthesis</keyword>
<keyword evidence="5" id="KW-0028">Amino-acid biosynthesis</keyword>
<evidence type="ECO:0000256" key="3">
    <source>
        <dbReference type="ARBA" id="ARBA00009759"/>
    </source>
</evidence>
<dbReference type="FunFam" id="3.30.540.10:FF:000030">
    <property type="entry name" value="Inositol monophosphatase"/>
    <property type="match status" value="1"/>
</dbReference>
<comment type="pathway">
    <text evidence="2">Amino-acid biosynthesis; L-histidine biosynthesis; L-histidine from 5-phospho-alpha-D-ribose 1-diphosphate: step 8/9.</text>
</comment>
<gene>
    <name evidence="13" type="ORF">DFP90_1011054</name>
</gene>
<evidence type="ECO:0000313" key="13">
    <source>
        <dbReference type="EMBL" id="RED54251.1"/>
    </source>
</evidence>
<dbReference type="PRINTS" id="PR00377">
    <property type="entry name" value="IMPHPHTASES"/>
</dbReference>
<feature type="binding site" evidence="12">
    <location>
        <position position="69"/>
    </location>
    <ligand>
        <name>Mg(2+)</name>
        <dbReference type="ChEBI" id="CHEBI:18420"/>
        <label>1</label>
        <note>catalytic</note>
    </ligand>
</feature>
<dbReference type="Gene3D" id="3.40.190.80">
    <property type="match status" value="1"/>
</dbReference>
<evidence type="ECO:0000256" key="1">
    <source>
        <dbReference type="ARBA" id="ARBA00001946"/>
    </source>
</evidence>
<feature type="binding site" evidence="12">
    <location>
        <position position="85"/>
    </location>
    <ligand>
        <name>Mg(2+)</name>
        <dbReference type="ChEBI" id="CHEBI:18420"/>
        <label>1</label>
        <note>catalytic</note>
    </ligand>
</feature>
<feature type="binding site" evidence="12">
    <location>
        <position position="210"/>
    </location>
    <ligand>
        <name>Mg(2+)</name>
        <dbReference type="ChEBI" id="CHEBI:18420"/>
        <label>1</label>
        <note>catalytic</note>
    </ligand>
</feature>
<organism evidence="13 14">
    <name type="scientific">Aestuariispira insulae</name>
    <dbReference type="NCBI Taxonomy" id="1461337"/>
    <lineage>
        <taxon>Bacteria</taxon>
        <taxon>Pseudomonadati</taxon>
        <taxon>Pseudomonadota</taxon>
        <taxon>Alphaproteobacteria</taxon>
        <taxon>Rhodospirillales</taxon>
        <taxon>Kiloniellaceae</taxon>
        <taxon>Aestuariispira</taxon>
    </lineage>
</organism>
<evidence type="ECO:0000256" key="4">
    <source>
        <dbReference type="ARBA" id="ARBA00013085"/>
    </source>
</evidence>
<dbReference type="NCBIfam" id="TIGR02067">
    <property type="entry name" value="his_9_HisN"/>
    <property type="match status" value="1"/>
</dbReference>
<sequence length="259" mass="27942">MPNDFSAWTELANRLADVAGAESRKYFRQPLDVIAKGDASPVTIADRDAEAAMRQLIKETAPDHGIFGEEHGVENIDAKHVWVLDPIDGTAAFITGLPTFGNLISLAENGAPVLGVINQPISGERWSGVTGQGARFNGQPIKTRDCGGLSNAAMFITTPEMLTTEAELETFSRLRQAVRLTRYGGDCYSYGLLASGHADLVFESDLKPYDFMALVPVVEEAGGIMSDWQGNPLTLSSGPQVIAAANKRLHEEALELINR</sequence>
<dbReference type="InterPro" id="IPR000760">
    <property type="entry name" value="Inositol_monophosphatase-like"/>
</dbReference>
<feature type="binding site" evidence="12">
    <location>
        <position position="88"/>
    </location>
    <ligand>
        <name>Mg(2+)</name>
        <dbReference type="ChEBI" id="CHEBI:18420"/>
        <label>1</label>
        <note>catalytic</note>
    </ligand>
</feature>
<comment type="similarity">
    <text evidence="3">Belongs to the inositol monophosphatase superfamily.</text>
</comment>
<dbReference type="InterPro" id="IPR020583">
    <property type="entry name" value="Inositol_monoP_metal-BS"/>
</dbReference>
<dbReference type="OrthoDB" id="9785695at2"/>
<dbReference type="GO" id="GO:0046872">
    <property type="term" value="F:metal ion binding"/>
    <property type="evidence" value="ECO:0007669"/>
    <property type="project" value="UniProtKB-KW"/>
</dbReference>
<evidence type="ECO:0000313" key="14">
    <source>
        <dbReference type="Proteomes" id="UP000256845"/>
    </source>
</evidence>
<dbReference type="GO" id="GO:0004401">
    <property type="term" value="F:histidinol-phosphatase activity"/>
    <property type="evidence" value="ECO:0007669"/>
    <property type="project" value="UniProtKB-UniRule"/>
</dbReference>
<dbReference type="UniPathway" id="UPA00031">
    <property type="reaction ID" value="UER00013"/>
</dbReference>
<dbReference type="Pfam" id="PF00459">
    <property type="entry name" value="Inositol_P"/>
    <property type="match status" value="1"/>
</dbReference>
<dbReference type="EMBL" id="QRDW01000001">
    <property type="protein sequence ID" value="RED54251.1"/>
    <property type="molecule type" value="Genomic_DNA"/>
</dbReference>
<dbReference type="AlphaFoldDB" id="A0A3D9HY06"/>
<dbReference type="RefSeq" id="WP_115935319.1">
    <property type="nucleotide sequence ID" value="NZ_QRDW01000001.1"/>
</dbReference>
<evidence type="ECO:0000256" key="12">
    <source>
        <dbReference type="PIRSR" id="PIRSR600760-2"/>
    </source>
</evidence>
<keyword evidence="6 12" id="KW-0479">Metal-binding</keyword>
<dbReference type="PROSITE" id="PS00629">
    <property type="entry name" value="IMP_1"/>
    <property type="match status" value="1"/>
</dbReference>
<evidence type="ECO:0000256" key="10">
    <source>
        <dbReference type="ARBA" id="ARBA00049158"/>
    </source>
</evidence>